<dbReference type="HOGENOM" id="CLU_153801_0_0_10"/>
<organism evidence="2 3">
    <name type="scientific">Saprospira grandis (strain Lewin)</name>
    <dbReference type="NCBI Taxonomy" id="984262"/>
    <lineage>
        <taxon>Bacteria</taxon>
        <taxon>Pseudomonadati</taxon>
        <taxon>Bacteroidota</taxon>
        <taxon>Saprospiria</taxon>
        <taxon>Saprospirales</taxon>
        <taxon>Saprospiraceae</taxon>
        <taxon>Saprospira</taxon>
    </lineage>
</organism>
<evidence type="ECO:0000259" key="1">
    <source>
        <dbReference type="Pfam" id="PF25056"/>
    </source>
</evidence>
<dbReference type="AlphaFoldDB" id="H6L5V8"/>
<accession>H6L5V8</accession>
<dbReference type="KEGG" id="sgn:SGRA_3634"/>
<reference evidence="2 3" key="1">
    <citation type="journal article" date="2012" name="Stand. Genomic Sci.">
        <title>Complete genome sequencing and analysis of Saprospira grandis str. Lewin, a predatory marine bacterium.</title>
        <authorList>
            <person name="Saw J.H."/>
            <person name="Yuryev A."/>
            <person name="Kanbe M."/>
            <person name="Hou S."/>
            <person name="Young A.G."/>
            <person name="Aizawa S."/>
            <person name="Alam M."/>
        </authorList>
    </citation>
    <scope>NUCLEOTIDE SEQUENCE [LARGE SCALE GENOMIC DNA]</scope>
    <source>
        <strain evidence="2 3">Lewin</strain>
    </source>
</reference>
<keyword evidence="3" id="KW-1185">Reference proteome</keyword>
<dbReference type="Proteomes" id="UP000007519">
    <property type="component" value="Chromosome"/>
</dbReference>
<dbReference type="RefSeq" id="WP_015693948.1">
    <property type="nucleotide sequence ID" value="NC_016940.1"/>
</dbReference>
<proteinExistence type="predicted"/>
<sequence>MPPQTDNEVARTFLLEEQIVEEVYKPVTIDLAMIKSHIEDSLQAYGRGCWYLSDISLLKSTKREARDYLAQNSIAAGAAILTNSPISKMVGNLFLKFNKPDFPTKLFTDREKALLWIREQIELAKKV</sequence>
<name>H6L5V8_SAPGL</name>
<evidence type="ECO:0000313" key="3">
    <source>
        <dbReference type="Proteomes" id="UP000007519"/>
    </source>
</evidence>
<feature type="domain" description="DUF7793" evidence="1">
    <location>
        <begin position="13"/>
        <end position="119"/>
    </location>
</feature>
<dbReference type="eggNOG" id="ENOG5033E25">
    <property type="taxonomic scope" value="Bacteria"/>
</dbReference>
<dbReference type="InterPro" id="IPR056695">
    <property type="entry name" value="DUF7793"/>
</dbReference>
<dbReference type="EMBL" id="CP002831">
    <property type="protein sequence ID" value="AFC26358.1"/>
    <property type="molecule type" value="Genomic_DNA"/>
</dbReference>
<dbReference type="STRING" id="984262.SGRA_3634"/>
<dbReference type="OrthoDB" id="957652at2"/>
<protein>
    <recommendedName>
        <fullName evidence="1">DUF7793 domain-containing protein</fullName>
    </recommendedName>
</protein>
<evidence type="ECO:0000313" key="2">
    <source>
        <dbReference type="EMBL" id="AFC26358.1"/>
    </source>
</evidence>
<dbReference type="Gene3D" id="3.40.970.30">
    <property type="entry name" value="yp_829618.1 like domains"/>
    <property type="match status" value="1"/>
</dbReference>
<dbReference type="Pfam" id="PF25056">
    <property type="entry name" value="DUF7793"/>
    <property type="match status" value="1"/>
</dbReference>
<gene>
    <name evidence="2" type="ordered locus">SGRA_3634</name>
</gene>